<evidence type="ECO:0000313" key="3">
    <source>
        <dbReference type="Proteomes" id="UP001223072"/>
    </source>
</evidence>
<evidence type="ECO:0000313" key="2">
    <source>
        <dbReference type="EMBL" id="MDQ0934316.1"/>
    </source>
</evidence>
<proteinExistence type="predicted"/>
<dbReference type="RefSeq" id="WP_307627939.1">
    <property type="nucleotide sequence ID" value="NZ_JAUSZS010000004.1"/>
</dbReference>
<gene>
    <name evidence="2" type="ORF">QFZ49_004256</name>
</gene>
<keyword evidence="3" id="KW-1185">Reference proteome</keyword>
<dbReference type="Proteomes" id="UP001223072">
    <property type="component" value="Unassembled WGS sequence"/>
</dbReference>
<feature type="compositionally biased region" description="Low complexity" evidence="1">
    <location>
        <begin position="104"/>
        <end position="114"/>
    </location>
</feature>
<feature type="region of interest" description="Disordered" evidence="1">
    <location>
        <begin position="104"/>
        <end position="131"/>
    </location>
</feature>
<accession>A0ABU0RQQ6</accession>
<reference evidence="2 3" key="1">
    <citation type="submission" date="2023-07" db="EMBL/GenBank/DDBJ databases">
        <title>Comparative genomics of wheat-associated soil bacteria to identify genetic determinants of phenazine resistance.</title>
        <authorList>
            <person name="Mouncey N."/>
        </authorList>
    </citation>
    <scope>NUCLEOTIDE SEQUENCE [LARGE SCALE GENOMIC DNA]</scope>
    <source>
        <strain evidence="2 3">W2I16</strain>
    </source>
</reference>
<comment type="caution">
    <text evidence="2">The sequence shown here is derived from an EMBL/GenBank/DDBJ whole genome shotgun (WGS) entry which is preliminary data.</text>
</comment>
<feature type="compositionally biased region" description="Basic residues" evidence="1">
    <location>
        <begin position="122"/>
        <end position="131"/>
    </location>
</feature>
<dbReference type="EMBL" id="JAUSZS010000004">
    <property type="protein sequence ID" value="MDQ0934316.1"/>
    <property type="molecule type" value="Genomic_DNA"/>
</dbReference>
<name>A0ABU0RQQ6_9ACTN</name>
<sequence length="131" mass="14037">MTTEPTTSFEPGTLLHDPVTDRVGEYRDTVGPYALLRPVGGGREWQASPASLRVATREQRLSAGVRAANERAGRATWGYVDLGRPPEPVAGCETCAEVAGLRQASRAASDASAETDADVLMRRHHRAEHGA</sequence>
<organism evidence="2 3">
    <name type="scientific">Streptomyces turgidiscabies</name>
    <dbReference type="NCBI Taxonomy" id="85558"/>
    <lineage>
        <taxon>Bacteria</taxon>
        <taxon>Bacillati</taxon>
        <taxon>Actinomycetota</taxon>
        <taxon>Actinomycetes</taxon>
        <taxon>Kitasatosporales</taxon>
        <taxon>Streptomycetaceae</taxon>
        <taxon>Streptomyces</taxon>
    </lineage>
</organism>
<evidence type="ECO:0000256" key="1">
    <source>
        <dbReference type="SAM" id="MobiDB-lite"/>
    </source>
</evidence>
<protein>
    <submittedName>
        <fullName evidence="2">Uncharacterized protein</fullName>
    </submittedName>
</protein>